<reference evidence="3 4" key="1">
    <citation type="journal article" date="2017" name="Environ. Microbiol.">
        <title>Decay of the glycolytic pathway and adaptation to intranuclear parasitism within Enterocytozoonidae microsporidia.</title>
        <authorList>
            <person name="Wiredu Boakye D."/>
            <person name="Jaroenlak P."/>
            <person name="Prachumwat A."/>
            <person name="Williams T.A."/>
            <person name="Bateman K.S."/>
            <person name="Itsathitphaisarn O."/>
            <person name="Sritunyalucksana K."/>
            <person name="Paszkiewicz K.H."/>
            <person name="Moore K.A."/>
            <person name="Stentiford G.D."/>
            <person name="Williams B.A."/>
        </authorList>
    </citation>
    <scope>NUCLEOTIDE SEQUENCE [LARGE SCALE GENOMIC DNA]</scope>
    <source>
        <strain evidence="3 4">TH1</strain>
    </source>
</reference>
<dbReference type="AlphaFoldDB" id="A0A1W0E6U7"/>
<feature type="chain" id="PRO_5012528991" evidence="2">
    <location>
        <begin position="18"/>
        <end position="307"/>
    </location>
</feature>
<feature type="transmembrane region" description="Helical" evidence="1">
    <location>
        <begin position="283"/>
        <end position="302"/>
    </location>
</feature>
<keyword evidence="2" id="KW-0732">Signal</keyword>
<dbReference type="Proteomes" id="UP000192758">
    <property type="component" value="Unassembled WGS sequence"/>
</dbReference>
<evidence type="ECO:0000256" key="2">
    <source>
        <dbReference type="SAM" id="SignalP"/>
    </source>
</evidence>
<evidence type="ECO:0000256" key="1">
    <source>
        <dbReference type="SAM" id="Phobius"/>
    </source>
</evidence>
<keyword evidence="1" id="KW-0812">Transmembrane</keyword>
<keyword evidence="4" id="KW-1185">Reference proteome</keyword>
<feature type="signal peptide" evidence="2">
    <location>
        <begin position="1"/>
        <end position="17"/>
    </location>
</feature>
<evidence type="ECO:0000313" key="3">
    <source>
        <dbReference type="EMBL" id="OQS54953.1"/>
    </source>
</evidence>
<sequence length="307" mass="36699">MFCILYLCLSLIKTICSEEKCDLERVSVLTNTLAKNEHFYIFYDKVVFYSEKNKETLNICKNCLNLLHYYKLFVDKCKVYKIKNEETNKLFGKENLHFFGIENEKHKEDLTKNDNEMALKVIGNKINFKNTLILKLIVFNATFFTTEKKYIFYEITFFIDKSKENDKENNNNVKNTVKNIVLLKDEITFFDLIQKYSVINIKKEEMPYISQPNFKFNNGKKLGDTLEAVNKNIKNFYKEKIIFKTCKYKNYVEFNHEFKVEDLCKNLYDLGEIKEKYSFKETIIVITLLTIFWLIAIIFLLYTSFTK</sequence>
<keyword evidence="1" id="KW-1133">Transmembrane helix</keyword>
<gene>
    <name evidence="3" type="ORF">EHP00_1288</name>
</gene>
<dbReference type="VEuPathDB" id="MicrosporidiaDB:EHP00_1288"/>
<accession>A0A1W0E6U7</accession>
<keyword evidence="1" id="KW-0472">Membrane</keyword>
<name>A0A1W0E6U7_9MICR</name>
<proteinExistence type="predicted"/>
<comment type="caution">
    <text evidence="3">The sequence shown here is derived from an EMBL/GenBank/DDBJ whole genome shotgun (WGS) entry which is preliminary data.</text>
</comment>
<evidence type="ECO:0000313" key="4">
    <source>
        <dbReference type="Proteomes" id="UP000192758"/>
    </source>
</evidence>
<dbReference type="EMBL" id="MNPJ01000015">
    <property type="protein sequence ID" value="OQS54953.1"/>
    <property type="molecule type" value="Genomic_DNA"/>
</dbReference>
<protein>
    <submittedName>
        <fullName evidence="3">Uncharacterized protein</fullName>
    </submittedName>
</protein>
<organism evidence="3 4">
    <name type="scientific">Ecytonucleospora hepatopenaei</name>
    <dbReference type="NCBI Taxonomy" id="646526"/>
    <lineage>
        <taxon>Eukaryota</taxon>
        <taxon>Fungi</taxon>
        <taxon>Fungi incertae sedis</taxon>
        <taxon>Microsporidia</taxon>
        <taxon>Enterocytozoonidae</taxon>
        <taxon>Ecytonucleospora</taxon>
    </lineage>
</organism>